<name>A0A1I1ECF0_9GAMM</name>
<keyword evidence="9 11" id="KW-0807">Transducer</keyword>
<dbReference type="Pfam" id="PF02203">
    <property type="entry name" value="TarH"/>
    <property type="match status" value="1"/>
</dbReference>
<evidence type="ECO:0000313" key="18">
    <source>
        <dbReference type="EMBL" id="SFB84775.1"/>
    </source>
</evidence>
<comment type="subcellular location">
    <subcellularLocation>
        <location evidence="1">Cell inner membrane</location>
        <topology evidence="1">Multi-pass membrane protein</topology>
    </subcellularLocation>
</comment>
<keyword evidence="4" id="KW-0145">Chemotaxis</keyword>
<evidence type="ECO:0000256" key="14">
    <source>
        <dbReference type="SAM" id="Phobius"/>
    </source>
</evidence>
<dbReference type="CDD" id="cd06225">
    <property type="entry name" value="HAMP"/>
    <property type="match status" value="1"/>
</dbReference>
<dbReference type="Pfam" id="PF00015">
    <property type="entry name" value="MCPsignal"/>
    <property type="match status" value="1"/>
</dbReference>
<evidence type="ECO:0000256" key="1">
    <source>
        <dbReference type="ARBA" id="ARBA00004429"/>
    </source>
</evidence>
<dbReference type="InterPro" id="IPR003660">
    <property type="entry name" value="HAMP_dom"/>
</dbReference>
<evidence type="ECO:0000256" key="11">
    <source>
        <dbReference type="PROSITE-ProRule" id="PRU00284"/>
    </source>
</evidence>
<dbReference type="PRINTS" id="PR00260">
    <property type="entry name" value="CHEMTRNSDUCR"/>
</dbReference>
<dbReference type="InterPro" id="IPR004089">
    <property type="entry name" value="MCPsignal_dom"/>
</dbReference>
<dbReference type="PROSITE" id="PS50111">
    <property type="entry name" value="CHEMOTAXIS_TRANSDUC_2"/>
    <property type="match status" value="1"/>
</dbReference>
<dbReference type="SMART" id="SM00283">
    <property type="entry name" value="MA"/>
    <property type="match status" value="1"/>
</dbReference>
<dbReference type="SUPFAM" id="SSF58104">
    <property type="entry name" value="Methyl-accepting chemotaxis protein (MCP) signaling domain"/>
    <property type="match status" value="1"/>
</dbReference>
<feature type="domain" description="HAMP" evidence="17">
    <location>
        <begin position="220"/>
        <end position="272"/>
    </location>
</feature>
<evidence type="ECO:0000256" key="6">
    <source>
        <dbReference type="ARBA" id="ARBA00022692"/>
    </source>
</evidence>
<keyword evidence="8 14" id="KW-0472">Membrane</keyword>
<sequence>MLKKLTLKLRLIFVIGFLSVLLIAIGIVGLNGMRDVADRLESVYEDRLVPSHQLADIEYLMQRNIMELNLAGMHDPRLDEHVLHDHPIELHTDRVRENIERITHIWDDYMQTYLTEREARLAENFARLRGEFVREGLLPAIELYEVGEFMEANMHMIRTTNPAFHRAFEVASELMNLQEEVAAQEYAEALANYQATRNFAILAITLGVLIAIFVGWLLMRAIINPLKRTVSYFKEISSGNLNNQIRVDKEDEIGEVLLALQEMQNKLRGLVSEIKASVDAISTASSQIAAGNTDLSQRTEEQASSLEETASSMEELTSTVRQNADNARQANQLSFSASEVAEEGGARVQEAVEKMHELTASAEKMSEIISVIDTIAFQTNILALNAAVEAARAGEQGRGFAVVAGEVRSLAQRSATAAKEIQELIRKDGQIVDATSSVVQASGESMKEIVTSVKRVSDIMSEIAAASDEQSQGIEQVNQAVMQMDDVTQQNAALVEEAAAAAESLQDQAESLTGSVSIFRVDEEALNQLGKTQQPQANKTRQVANKQAPTRPQQAKPAGQQASKRKAPLPPPKRQSDDEWEEF</sequence>
<evidence type="ECO:0000256" key="10">
    <source>
        <dbReference type="ARBA" id="ARBA00029447"/>
    </source>
</evidence>
<dbReference type="Pfam" id="PF00672">
    <property type="entry name" value="HAMP"/>
    <property type="match status" value="1"/>
</dbReference>
<accession>A0A1I1ECF0</accession>
<feature type="coiled-coil region" evidence="12">
    <location>
        <begin position="477"/>
        <end position="515"/>
    </location>
</feature>
<evidence type="ECO:0000259" key="16">
    <source>
        <dbReference type="PROSITE" id="PS50192"/>
    </source>
</evidence>
<keyword evidence="6 14" id="KW-0812">Transmembrane</keyword>
<feature type="transmembrane region" description="Helical" evidence="14">
    <location>
        <begin position="12"/>
        <end position="33"/>
    </location>
</feature>
<evidence type="ECO:0000256" key="2">
    <source>
        <dbReference type="ARBA" id="ARBA00022475"/>
    </source>
</evidence>
<gene>
    <name evidence="18" type="ORF">SAMN05660443_0513</name>
</gene>
<keyword evidence="7 14" id="KW-1133">Transmembrane helix</keyword>
<dbReference type="GO" id="GO:0005886">
    <property type="term" value="C:plasma membrane"/>
    <property type="evidence" value="ECO:0007669"/>
    <property type="project" value="UniProtKB-SubCell"/>
</dbReference>
<dbReference type="FunFam" id="1.10.287.950:FF:000001">
    <property type="entry name" value="Methyl-accepting chemotaxis sensory transducer"/>
    <property type="match status" value="1"/>
</dbReference>
<organism evidence="18 19">
    <name type="scientific">Marinospirillum celere</name>
    <dbReference type="NCBI Taxonomy" id="1122252"/>
    <lineage>
        <taxon>Bacteria</taxon>
        <taxon>Pseudomonadati</taxon>
        <taxon>Pseudomonadota</taxon>
        <taxon>Gammaproteobacteria</taxon>
        <taxon>Oceanospirillales</taxon>
        <taxon>Oceanospirillaceae</taxon>
        <taxon>Marinospirillum</taxon>
    </lineage>
</organism>
<keyword evidence="12" id="KW-0175">Coiled coil</keyword>
<evidence type="ECO:0000256" key="7">
    <source>
        <dbReference type="ARBA" id="ARBA00022989"/>
    </source>
</evidence>
<evidence type="ECO:0000256" key="3">
    <source>
        <dbReference type="ARBA" id="ARBA00022481"/>
    </source>
</evidence>
<evidence type="ECO:0000313" key="19">
    <source>
        <dbReference type="Proteomes" id="UP000199058"/>
    </source>
</evidence>
<dbReference type="STRING" id="1122252.SAMN05660443_0513"/>
<feature type="domain" description="T-SNARE coiled-coil homology" evidence="16">
    <location>
        <begin position="436"/>
        <end position="498"/>
    </location>
</feature>
<evidence type="ECO:0000256" key="12">
    <source>
        <dbReference type="SAM" id="Coils"/>
    </source>
</evidence>
<dbReference type="InterPro" id="IPR051310">
    <property type="entry name" value="MCP_chemotaxis"/>
</dbReference>
<dbReference type="GO" id="GO:0007165">
    <property type="term" value="P:signal transduction"/>
    <property type="evidence" value="ECO:0007669"/>
    <property type="project" value="UniProtKB-KW"/>
</dbReference>
<evidence type="ECO:0000256" key="8">
    <source>
        <dbReference type="ARBA" id="ARBA00023136"/>
    </source>
</evidence>
<dbReference type="Gene3D" id="1.10.287.950">
    <property type="entry name" value="Methyl-accepting chemotaxis protein"/>
    <property type="match status" value="1"/>
</dbReference>
<evidence type="ECO:0000256" key="5">
    <source>
        <dbReference type="ARBA" id="ARBA00022519"/>
    </source>
</evidence>
<feature type="region of interest" description="Disordered" evidence="13">
    <location>
        <begin position="529"/>
        <end position="583"/>
    </location>
</feature>
<reference evidence="18 19" key="1">
    <citation type="submission" date="2016-10" db="EMBL/GenBank/DDBJ databases">
        <authorList>
            <person name="de Groot N.N."/>
        </authorList>
    </citation>
    <scope>NUCLEOTIDE SEQUENCE [LARGE SCALE GENOMIC DNA]</scope>
    <source>
        <strain evidence="18 19">DSM 18438</strain>
    </source>
</reference>
<dbReference type="EMBL" id="FOLH01000001">
    <property type="protein sequence ID" value="SFB84775.1"/>
    <property type="molecule type" value="Genomic_DNA"/>
</dbReference>
<dbReference type="GO" id="GO:0004888">
    <property type="term" value="F:transmembrane signaling receptor activity"/>
    <property type="evidence" value="ECO:0007669"/>
    <property type="project" value="InterPro"/>
</dbReference>
<dbReference type="PANTHER" id="PTHR43531">
    <property type="entry name" value="PROTEIN ICFG"/>
    <property type="match status" value="1"/>
</dbReference>
<dbReference type="GO" id="GO:0006935">
    <property type="term" value="P:chemotaxis"/>
    <property type="evidence" value="ECO:0007669"/>
    <property type="project" value="UniProtKB-KW"/>
</dbReference>
<feature type="domain" description="Methyl-accepting transducer" evidence="15">
    <location>
        <begin position="277"/>
        <end position="506"/>
    </location>
</feature>
<dbReference type="CDD" id="cd11386">
    <property type="entry name" value="MCP_signal"/>
    <property type="match status" value="1"/>
</dbReference>
<evidence type="ECO:0000259" key="17">
    <source>
        <dbReference type="PROSITE" id="PS50885"/>
    </source>
</evidence>
<keyword evidence="5" id="KW-0997">Cell inner membrane</keyword>
<dbReference type="AlphaFoldDB" id="A0A1I1ECF0"/>
<keyword evidence="19" id="KW-1185">Reference proteome</keyword>
<dbReference type="SMART" id="SM00304">
    <property type="entry name" value="HAMP"/>
    <property type="match status" value="1"/>
</dbReference>
<evidence type="ECO:0000259" key="15">
    <source>
        <dbReference type="PROSITE" id="PS50111"/>
    </source>
</evidence>
<dbReference type="PANTHER" id="PTHR43531:SF14">
    <property type="entry name" value="METHYL-ACCEPTING CHEMOTAXIS PROTEIN I-RELATED"/>
    <property type="match status" value="1"/>
</dbReference>
<keyword evidence="2" id="KW-1003">Cell membrane</keyword>
<proteinExistence type="inferred from homology"/>
<keyword evidence="3" id="KW-0488">Methylation</keyword>
<feature type="transmembrane region" description="Helical" evidence="14">
    <location>
        <begin position="199"/>
        <end position="219"/>
    </location>
</feature>
<feature type="compositionally biased region" description="Polar residues" evidence="13">
    <location>
        <begin position="529"/>
        <end position="553"/>
    </location>
</feature>
<dbReference type="PROSITE" id="PS50192">
    <property type="entry name" value="T_SNARE"/>
    <property type="match status" value="1"/>
</dbReference>
<dbReference type="PROSITE" id="PS50885">
    <property type="entry name" value="HAMP"/>
    <property type="match status" value="1"/>
</dbReference>
<dbReference type="InterPro" id="IPR000727">
    <property type="entry name" value="T_SNARE_dom"/>
</dbReference>
<dbReference type="InterPro" id="IPR003122">
    <property type="entry name" value="Tar_rcpt_lig-bd"/>
</dbReference>
<evidence type="ECO:0000256" key="13">
    <source>
        <dbReference type="SAM" id="MobiDB-lite"/>
    </source>
</evidence>
<feature type="region of interest" description="Disordered" evidence="13">
    <location>
        <begin position="292"/>
        <end position="317"/>
    </location>
</feature>
<evidence type="ECO:0000256" key="9">
    <source>
        <dbReference type="ARBA" id="ARBA00023224"/>
    </source>
</evidence>
<dbReference type="InterPro" id="IPR004090">
    <property type="entry name" value="Chemotax_Me-accpt_rcpt"/>
</dbReference>
<dbReference type="Proteomes" id="UP000199058">
    <property type="component" value="Unassembled WGS sequence"/>
</dbReference>
<protein>
    <submittedName>
        <fullName evidence="18">Methyl-accepting chemotaxis sensory transducer with TarH sensor</fullName>
    </submittedName>
</protein>
<comment type="similarity">
    <text evidence="10">Belongs to the methyl-accepting chemotaxis (MCP) protein family.</text>
</comment>
<evidence type="ECO:0000256" key="4">
    <source>
        <dbReference type="ARBA" id="ARBA00022500"/>
    </source>
</evidence>